<dbReference type="RefSeq" id="WP_000087630.1">
    <property type="nucleotide sequence ID" value="NZ_CDEQ01000005.1"/>
</dbReference>
<proteinExistence type="predicted"/>
<organism evidence="1 2">
    <name type="scientific">Streptococcus agalactiae</name>
    <dbReference type="NCBI Taxonomy" id="1311"/>
    <lineage>
        <taxon>Bacteria</taxon>
        <taxon>Bacillati</taxon>
        <taxon>Bacillota</taxon>
        <taxon>Bacilli</taxon>
        <taxon>Lactobacillales</taxon>
        <taxon>Streptococcaceae</taxon>
        <taxon>Streptococcus</taxon>
    </lineage>
</organism>
<reference evidence="1 2" key="1">
    <citation type="journal article" date="2016" name="Sci. Rep.">
        <title>Serotype IV Streptococcus agalactiae ST-452 has arisen from large genomic recombination events between CC23 and the hypervirulent CC17 lineages.</title>
        <authorList>
            <person name="Campisi E."/>
            <person name="Rinaudo C.D."/>
            <person name="Donati C."/>
            <person name="Barucco M."/>
            <person name="Torricelli G."/>
            <person name="Edwards M.S."/>
            <person name="Baker C.J."/>
            <person name="Margarit I."/>
            <person name="Rosini R."/>
        </authorList>
    </citation>
    <scope>NUCLEOTIDE SEQUENCE [LARGE SCALE GENOMIC DNA]</scope>
    <source>
        <strain evidence="1 2">CZ-PW-140</strain>
    </source>
</reference>
<dbReference type="Proteomes" id="UP000093122">
    <property type="component" value="Unassembled WGS sequence"/>
</dbReference>
<sequence>MSRKKTNNGDLRTPVIFYSSTTDDELDGRDMKLKKLFATLAEVYNPSIKDIEKVTERGVKAQYTIKFRDPLSGYIPQNDHLVEIIDSRLPNKKIGILDIRPDFVDRDFIVIVLGG</sequence>
<accession>A0A1C0BBJ3</accession>
<protein>
    <submittedName>
        <fullName evidence="1">Phage head-tail adapter protein</fullName>
    </submittedName>
</protein>
<evidence type="ECO:0000313" key="1">
    <source>
        <dbReference type="EMBL" id="OCM70884.1"/>
    </source>
</evidence>
<evidence type="ECO:0000313" key="2">
    <source>
        <dbReference type="Proteomes" id="UP000093122"/>
    </source>
</evidence>
<comment type="caution">
    <text evidence="1">The sequence shown here is derived from an EMBL/GenBank/DDBJ whole genome shotgun (WGS) entry which is preliminary data.</text>
</comment>
<dbReference type="AlphaFoldDB" id="A0A1C0BBJ3"/>
<gene>
    <name evidence="1" type="ORF">AX245_03405</name>
</gene>
<name>A0A1C0BBJ3_STRAG</name>
<dbReference type="EMBL" id="MAWT01000042">
    <property type="protein sequence ID" value="OCM70884.1"/>
    <property type="molecule type" value="Genomic_DNA"/>
</dbReference>